<evidence type="ECO:0000313" key="4">
    <source>
        <dbReference type="Proteomes" id="UP000218418"/>
    </source>
</evidence>
<proteinExistence type="predicted"/>
<dbReference type="OrthoDB" id="511019at2"/>
<gene>
    <name evidence="3" type="ORF">NIES267_62800</name>
</gene>
<evidence type="ECO:0000259" key="2">
    <source>
        <dbReference type="SMART" id="SM00894"/>
    </source>
</evidence>
<reference evidence="3 4" key="1">
    <citation type="submission" date="2017-06" db="EMBL/GenBank/DDBJ databases">
        <title>Genome sequencing of cyanobaciteial culture collection at National Institute for Environmental Studies (NIES).</title>
        <authorList>
            <person name="Hirose Y."/>
            <person name="Shimura Y."/>
            <person name="Fujisawa T."/>
            <person name="Nakamura Y."/>
            <person name="Kawachi M."/>
        </authorList>
    </citation>
    <scope>NUCLEOTIDE SEQUENCE [LARGE SCALE GENOMIC DNA]</scope>
    <source>
        <strain evidence="3 4">NIES-267</strain>
    </source>
</reference>
<evidence type="ECO:0000313" key="3">
    <source>
        <dbReference type="EMBL" id="BAY86769.1"/>
    </source>
</evidence>
<dbReference type="InterPro" id="IPR008613">
    <property type="entry name" value="Excalibur_Ca-bd_domain"/>
</dbReference>
<feature type="compositionally biased region" description="Polar residues" evidence="1">
    <location>
        <begin position="116"/>
        <end position="130"/>
    </location>
</feature>
<dbReference type="Proteomes" id="UP000218418">
    <property type="component" value="Chromosome"/>
</dbReference>
<accession>A0A1Z4LZU5</accession>
<keyword evidence="4" id="KW-1185">Reference proteome</keyword>
<dbReference type="AlphaFoldDB" id="A0A1Z4LZU5"/>
<dbReference type="EMBL" id="AP018227">
    <property type="protein sequence ID" value="BAY86769.1"/>
    <property type="molecule type" value="Genomic_DNA"/>
</dbReference>
<protein>
    <recommendedName>
        <fullName evidence="2">Excalibur calcium-binding domain-containing protein</fullName>
    </recommendedName>
</protein>
<feature type="domain" description="Excalibur calcium-binding" evidence="2">
    <location>
        <begin position="246"/>
        <end position="282"/>
    </location>
</feature>
<name>A0A1Z4LZU5_9CYAN</name>
<dbReference type="PROSITE" id="PS51257">
    <property type="entry name" value="PROKAR_LIPOPROTEIN"/>
    <property type="match status" value="1"/>
</dbReference>
<dbReference type="SMART" id="SM00894">
    <property type="entry name" value="Excalibur"/>
    <property type="match status" value="1"/>
</dbReference>
<organism evidence="3 4">
    <name type="scientific">Calothrix parasitica NIES-267</name>
    <dbReference type="NCBI Taxonomy" id="1973488"/>
    <lineage>
        <taxon>Bacteria</taxon>
        <taxon>Bacillati</taxon>
        <taxon>Cyanobacteriota</taxon>
        <taxon>Cyanophyceae</taxon>
        <taxon>Nostocales</taxon>
        <taxon>Calotrichaceae</taxon>
        <taxon>Calothrix</taxon>
    </lineage>
</organism>
<feature type="region of interest" description="Disordered" evidence="1">
    <location>
        <begin position="116"/>
        <end position="144"/>
    </location>
</feature>
<sequence>MNKILLFTLFAVTITACGTSTSSKKSVESSRLQQPIAETTPVSRIVTEVTPSSIPTLKAVPEVDSTIEAVTESTKPLATATNPIAKTSDTATNLTQETKQSAKTAGKLINPTQVLEQSAKSVEKPANSTQKIEKSAKANNNPQKPVSVDKLVANISSKIGCGKVDQKYKIRVATIAIANYNPKILEGLSRKQIRQAVKKSIADYPERAEGLVEEYRSQFCQVAQNPTAIDNQQRVTSTAKVIPPSKLNSCKKLRARGIKDIDVAVNPWARKFDRDDDGIACESK</sequence>
<evidence type="ECO:0000256" key="1">
    <source>
        <dbReference type="SAM" id="MobiDB-lite"/>
    </source>
</evidence>